<feature type="domain" description="Peptidase M50" evidence="13">
    <location>
        <begin position="39"/>
        <end position="99"/>
    </location>
</feature>
<sequence>MIIQHLKNLYLKVSIHPLTLLYFVFAWLGGYLKWYLSTLGIVCLHEICHLLMAYYFRFQIQKIEILPFGAYLYLEDFYFQPIWKEMCVVLAGPCSHLFIYAGIQMLSHGVYQDFLLTMNMFVLCFNLLPIYPLDGGRFLSLLLQSIIDLKKALLTTLKISIFVYCLLFLFYLQTNTLIIIGYLFYQLVCYYRFIYVYLRTYYGMIPSFLNKCPPIVHQHLIYRRGFHNYYLMEGKIKDEKEMVEILLKNIKK</sequence>
<dbReference type="Pfam" id="PF02163">
    <property type="entry name" value="Peptidase_M50"/>
    <property type="match status" value="2"/>
</dbReference>
<comment type="cofactor">
    <cofactor evidence="1">
        <name>Zn(2+)</name>
        <dbReference type="ChEBI" id="CHEBI:29105"/>
    </cofactor>
</comment>
<dbReference type="OrthoDB" id="166377at2"/>
<evidence type="ECO:0000259" key="13">
    <source>
        <dbReference type="Pfam" id="PF02163"/>
    </source>
</evidence>
<reference evidence="14 15" key="1">
    <citation type="journal article" date="2018" name="BMC Genomics">
        <title>Whole genome sequencing and function prediction of 133 gut anaerobes isolated from chicken caecum in pure cultures.</title>
        <authorList>
            <person name="Medvecky M."/>
            <person name="Cejkova D."/>
            <person name="Polansky O."/>
            <person name="Karasova D."/>
            <person name="Kubasova T."/>
            <person name="Cizek A."/>
            <person name="Rychlik I."/>
        </authorList>
    </citation>
    <scope>NUCLEOTIDE SEQUENCE [LARGE SCALE GENOMIC DNA]</scope>
    <source>
        <strain evidence="14 15">An13</strain>
    </source>
</reference>
<comment type="subcellular location">
    <subcellularLocation>
        <location evidence="2">Membrane</location>
        <topology evidence="2">Multi-pass membrane protein</topology>
    </subcellularLocation>
</comment>
<keyword evidence="6" id="KW-0479">Metal-binding</keyword>
<evidence type="ECO:0000256" key="7">
    <source>
        <dbReference type="ARBA" id="ARBA00022801"/>
    </source>
</evidence>
<feature type="transmembrane region" description="Helical" evidence="12">
    <location>
        <begin position="86"/>
        <end position="103"/>
    </location>
</feature>
<keyword evidence="8" id="KW-0862">Zinc</keyword>
<evidence type="ECO:0000256" key="2">
    <source>
        <dbReference type="ARBA" id="ARBA00004141"/>
    </source>
</evidence>
<evidence type="ECO:0000256" key="11">
    <source>
        <dbReference type="ARBA" id="ARBA00023136"/>
    </source>
</evidence>
<feature type="transmembrane region" description="Helical" evidence="12">
    <location>
        <begin position="9"/>
        <end position="28"/>
    </location>
</feature>
<feature type="domain" description="Peptidase M50" evidence="13">
    <location>
        <begin position="114"/>
        <end position="149"/>
    </location>
</feature>
<dbReference type="GO" id="GO:0004176">
    <property type="term" value="F:ATP-dependent peptidase activity"/>
    <property type="evidence" value="ECO:0007669"/>
    <property type="project" value="InterPro"/>
</dbReference>
<dbReference type="RefSeq" id="WP_087357471.1">
    <property type="nucleotide sequence ID" value="NZ_NFLJ01000008.1"/>
</dbReference>
<evidence type="ECO:0000256" key="6">
    <source>
        <dbReference type="ARBA" id="ARBA00022723"/>
    </source>
</evidence>
<comment type="caution">
    <text evidence="14">The sequence shown here is derived from an EMBL/GenBank/DDBJ whole genome shotgun (WGS) entry which is preliminary data.</text>
</comment>
<dbReference type="InterPro" id="IPR037219">
    <property type="entry name" value="Peptidase_M41-like"/>
</dbReference>
<dbReference type="GO" id="GO:0046872">
    <property type="term" value="F:metal ion binding"/>
    <property type="evidence" value="ECO:0007669"/>
    <property type="project" value="UniProtKB-KW"/>
</dbReference>
<keyword evidence="15" id="KW-1185">Reference proteome</keyword>
<evidence type="ECO:0000256" key="10">
    <source>
        <dbReference type="ARBA" id="ARBA00023049"/>
    </source>
</evidence>
<keyword evidence="5 12" id="KW-0812">Transmembrane</keyword>
<dbReference type="AlphaFoldDB" id="A0A1Y4SZQ1"/>
<dbReference type="GO" id="GO:0016020">
    <property type="term" value="C:membrane"/>
    <property type="evidence" value="ECO:0007669"/>
    <property type="project" value="UniProtKB-SubCell"/>
</dbReference>
<gene>
    <name evidence="14" type="ORF">B5E75_03845</name>
</gene>
<evidence type="ECO:0000256" key="3">
    <source>
        <dbReference type="ARBA" id="ARBA00007931"/>
    </source>
</evidence>
<dbReference type="SUPFAM" id="SSF140990">
    <property type="entry name" value="FtsH protease domain-like"/>
    <property type="match status" value="1"/>
</dbReference>
<dbReference type="Proteomes" id="UP000195305">
    <property type="component" value="Unassembled WGS sequence"/>
</dbReference>
<dbReference type="GO" id="GO:0004222">
    <property type="term" value="F:metalloendopeptidase activity"/>
    <property type="evidence" value="ECO:0007669"/>
    <property type="project" value="InterPro"/>
</dbReference>
<proteinExistence type="inferred from homology"/>
<comment type="similarity">
    <text evidence="3">Belongs to the peptidase M50B family.</text>
</comment>
<dbReference type="EMBL" id="NFLJ01000008">
    <property type="protein sequence ID" value="OUQ35395.1"/>
    <property type="molecule type" value="Genomic_DNA"/>
</dbReference>
<accession>A0A1Y4SZQ1</accession>
<keyword evidence="7" id="KW-0378">Hydrolase</keyword>
<dbReference type="GO" id="GO:0006508">
    <property type="term" value="P:proteolysis"/>
    <property type="evidence" value="ECO:0007669"/>
    <property type="project" value="UniProtKB-KW"/>
</dbReference>
<feature type="transmembrane region" description="Helical" evidence="12">
    <location>
        <begin position="177"/>
        <end position="198"/>
    </location>
</feature>
<dbReference type="InterPro" id="IPR008915">
    <property type="entry name" value="Peptidase_M50"/>
</dbReference>
<organism evidence="14 15">
    <name type="scientific">Massilimicrobiota timonensis</name>
    <dbReference type="NCBI Taxonomy" id="1776392"/>
    <lineage>
        <taxon>Bacteria</taxon>
        <taxon>Bacillati</taxon>
        <taxon>Bacillota</taxon>
        <taxon>Erysipelotrichia</taxon>
        <taxon>Erysipelotrichales</taxon>
        <taxon>Erysipelotrichaceae</taxon>
        <taxon>Massilimicrobiota</taxon>
    </lineage>
</organism>
<feature type="transmembrane region" description="Helical" evidence="12">
    <location>
        <begin position="109"/>
        <end position="131"/>
    </location>
</feature>
<dbReference type="PANTHER" id="PTHR39188">
    <property type="entry name" value="MEMBRANE-ASSOCIATED ZINC METALLOPROTEASE M50B"/>
    <property type="match status" value="1"/>
</dbReference>
<keyword evidence="4" id="KW-0645">Protease</keyword>
<evidence type="ECO:0000256" key="12">
    <source>
        <dbReference type="SAM" id="Phobius"/>
    </source>
</evidence>
<feature type="transmembrane region" description="Helical" evidence="12">
    <location>
        <begin position="152"/>
        <end position="171"/>
    </location>
</feature>
<dbReference type="GO" id="GO:0005524">
    <property type="term" value="F:ATP binding"/>
    <property type="evidence" value="ECO:0007669"/>
    <property type="project" value="InterPro"/>
</dbReference>
<keyword evidence="9 12" id="KW-1133">Transmembrane helix</keyword>
<feature type="transmembrane region" description="Helical" evidence="12">
    <location>
        <begin position="34"/>
        <end position="56"/>
    </location>
</feature>
<protein>
    <recommendedName>
        <fullName evidence="13">Peptidase M50 domain-containing protein</fullName>
    </recommendedName>
</protein>
<keyword evidence="11 12" id="KW-0472">Membrane</keyword>
<dbReference type="PANTHER" id="PTHR39188:SF3">
    <property type="entry name" value="STAGE IV SPORULATION PROTEIN FB"/>
    <property type="match status" value="1"/>
</dbReference>
<evidence type="ECO:0000256" key="4">
    <source>
        <dbReference type="ARBA" id="ARBA00022670"/>
    </source>
</evidence>
<evidence type="ECO:0000313" key="14">
    <source>
        <dbReference type="EMBL" id="OUQ35395.1"/>
    </source>
</evidence>
<evidence type="ECO:0000256" key="1">
    <source>
        <dbReference type="ARBA" id="ARBA00001947"/>
    </source>
</evidence>
<keyword evidence="10" id="KW-0482">Metalloprotease</keyword>
<evidence type="ECO:0000256" key="8">
    <source>
        <dbReference type="ARBA" id="ARBA00022833"/>
    </source>
</evidence>
<evidence type="ECO:0000313" key="15">
    <source>
        <dbReference type="Proteomes" id="UP000195305"/>
    </source>
</evidence>
<name>A0A1Y4SZQ1_9FIRM</name>
<evidence type="ECO:0000256" key="9">
    <source>
        <dbReference type="ARBA" id="ARBA00022989"/>
    </source>
</evidence>
<evidence type="ECO:0000256" key="5">
    <source>
        <dbReference type="ARBA" id="ARBA00022692"/>
    </source>
</evidence>